<evidence type="ECO:0000256" key="2">
    <source>
        <dbReference type="ARBA" id="ARBA00022840"/>
    </source>
</evidence>
<dbReference type="FunFam" id="3.40.50.300:FF:000006">
    <property type="entry name" value="DNA-binding transcriptional regulator NtrC"/>
    <property type="match status" value="1"/>
</dbReference>
<dbReference type="Pfam" id="PF25601">
    <property type="entry name" value="AAA_lid_14"/>
    <property type="match status" value="1"/>
</dbReference>
<dbReference type="SUPFAM" id="SSF52540">
    <property type="entry name" value="P-loop containing nucleoside triphosphate hydrolases"/>
    <property type="match status" value="1"/>
</dbReference>
<dbReference type="GO" id="GO:0005524">
    <property type="term" value="F:ATP binding"/>
    <property type="evidence" value="ECO:0007669"/>
    <property type="project" value="UniProtKB-KW"/>
</dbReference>
<dbReference type="PRINTS" id="PR01590">
    <property type="entry name" value="HTHFIS"/>
</dbReference>
<dbReference type="SMART" id="SM00448">
    <property type="entry name" value="REC"/>
    <property type="match status" value="1"/>
</dbReference>
<dbReference type="InterPro" id="IPR009057">
    <property type="entry name" value="Homeodomain-like_sf"/>
</dbReference>
<dbReference type="InterPro" id="IPR058031">
    <property type="entry name" value="AAA_lid_NorR"/>
</dbReference>
<dbReference type="Proteomes" id="UP000186469">
    <property type="component" value="Unassembled WGS sequence"/>
</dbReference>
<evidence type="ECO:0000256" key="7">
    <source>
        <dbReference type="PROSITE-ProRule" id="PRU00169"/>
    </source>
</evidence>
<dbReference type="GO" id="GO:0000160">
    <property type="term" value="P:phosphorelay signal transduction system"/>
    <property type="evidence" value="ECO:0007669"/>
    <property type="project" value="InterPro"/>
</dbReference>
<feature type="modified residue" description="4-aspartylphosphate" evidence="7">
    <location>
        <position position="63"/>
    </location>
</feature>
<keyword evidence="1" id="KW-0547">Nucleotide-binding</keyword>
<dbReference type="InterPro" id="IPR003593">
    <property type="entry name" value="AAA+_ATPase"/>
</dbReference>
<evidence type="ECO:0000313" key="10">
    <source>
        <dbReference type="EMBL" id="SHN66167.1"/>
    </source>
</evidence>
<dbReference type="InterPro" id="IPR002197">
    <property type="entry name" value="HTH_Fis"/>
</dbReference>
<feature type="domain" description="Sigma-54 factor interaction" evidence="8">
    <location>
        <begin position="158"/>
        <end position="387"/>
    </location>
</feature>
<dbReference type="GO" id="GO:0006355">
    <property type="term" value="P:regulation of DNA-templated transcription"/>
    <property type="evidence" value="ECO:0007669"/>
    <property type="project" value="InterPro"/>
</dbReference>
<evidence type="ECO:0000313" key="11">
    <source>
        <dbReference type="Proteomes" id="UP000186469"/>
    </source>
</evidence>
<dbReference type="SMART" id="SM00382">
    <property type="entry name" value="AAA"/>
    <property type="match status" value="1"/>
</dbReference>
<keyword evidence="7" id="KW-0597">Phosphoprotein</keyword>
<dbReference type="Pfam" id="PF00158">
    <property type="entry name" value="Sigma54_activat"/>
    <property type="match status" value="1"/>
</dbReference>
<dbReference type="Gene3D" id="1.10.8.60">
    <property type="match status" value="1"/>
</dbReference>
<keyword evidence="6" id="KW-0804">Transcription</keyword>
<evidence type="ECO:0000256" key="1">
    <source>
        <dbReference type="ARBA" id="ARBA00022741"/>
    </source>
</evidence>
<dbReference type="Gene3D" id="3.40.50.300">
    <property type="entry name" value="P-loop containing nucleotide triphosphate hydrolases"/>
    <property type="match status" value="1"/>
</dbReference>
<reference evidence="10 11" key="1">
    <citation type="submission" date="2016-12" db="EMBL/GenBank/DDBJ databases">
        <authorList>
            <person name="Song W.-J."/>
            <person name="Kurnit D.M."/>
        </authorList>
    </citation>
    <scope>NUCLEOTIDE SEQUENCE [LARGE SCALE GENOMIC DNA]</scope>
    <source>
        <strain evidence="10 11">DSM 11393</strain>
    </source>
</reference>
<evidence type="ECO:0000259" key="8">
    <source>
        <dbReference type="PROSITE" id="PS50045"/>
    </source>
</evidence>
<keyword evidence="11" id="KW-1185">Reference proteome</keyword>
<evidence type="ECO:0000256" key="5">
    <source>
        <dbReference type="ARBA" id="ARBA00023159"/>
    </source>
</evidence>
<keyword evidence="3" id="KW-0805">Transcription regulation</keyword>
<dbReference type="InterPro" id="IPR002078">
    <property type="entry name" value="Sigma_54_int"/>
</dbReference>
<dbReference type="CDD" id="cd00009">
    <property type="entry name" value="AAA"/>
    <property type="match status" value="1"/>
</dbReference>
<dbReference type="PANTHER" id="PTHR32071">
    <property type="entry name" value="TRANSCRIPTIONAL REGULATORY PROTEIN"/>
    <property type="match status" value="1"/>
</dbReference>
<dbReference type="Gene3D" id="1.10.10.60">
    <property type="entry name" value="Homeodomain-like"/>
    <property type="match status" value="1"/>
</dbReference>
<evidence type="ECO:0000256" key="3">
    <source>
        <dbReference type="ARBA" id="ARBA00023015"/>
    </source>
</evidence>
<evidence type="ECO:0000256" key="4">
    <source>
        <dbReference type="ARBA" id="ARBA00023125"/>
    </source>
</evidence>
<dbReference type="AlphaFoldDB" id="A0A1M7T644"/>
<dbReference type="FunFam" id="1.10.8.60:FF:000014">
    <property type="entry name" value="DNA-binding transcriptional regulator NtrC"/>
    <property type="match status" value="1"/>
</dbReference>
<dbReference type="InterPro" id="IPR001789">
    <property type="entry name" value="Sig_transdc_resp-reg_receiver"/>
</dbReference>
<dbReference type="GO" id="GO:0043565">
    <property type="term" value="F:sequence-specific DNA binding"/>
    <property type="evidence" value="ECO:0007669"/>
    <property type="project" value="InterPro"/>
</dbReference>
<dbReference type="Pfam" id="PF00072">
    <property type="entry name" value="Response_reg"/>
    <property type="match status" value="1"/>
</dbReference>
<name>A0A1M7T644_9BACT</name>
<gene>
    <name evidence="10" type="ORF">SAMN02745728_01587</name>
</gene>
<dbReference type="InterPro" id="IPR027417">
    <property type="entry name" value="P-loop_NTPase"/>
</dbReference>
<organism evidence="10 11">
    <name type="scientific">Desulfovibrio litoralis DSM 11393</name>
    <dbReference type="NCBI Taxonomy" id="1121455"/>
    <lineage>
        <taxon>Bacteria</taxon>
        <taxon>Pseudomonadati</taxon>
        <taxon>Thermodesulfobacteriota</taxon>
        <taxon>Desulfovibrionia</taxon>
        <taxon>Desulfovibrionales</taxon>
        <taxon>Desulfovibrionaceae</taxon>
        <taxon>Desulfovibrio</taxon>
    </lineage>
</organism>
<dbReference type="SUPFAM" id="SSF52172">
    <property type="entry name" value="CheY-like"/>
    <property type="match status" value="1"/>
</dbReference>
<protein>
    <submittedName>
        <fullName evidence="10">Two-component system, NtrC family, response regulator HydG</fullName>
    </submittedName>
</protein>
<proteinExistence type="predicted"/>
<dbReference type="SUPFAM" id="SSF46689">
    <property type="entry name" value="Homeodomain-like"/>
    <property type="match status" value="1"/>
</dbReference>
<dbReference type="InterPro" id="IPR011006">
    <property type="entry name" value="CheY-like_superfamily"/>
</dbReference>
<dbReference type="RefSeq" id="WP_072697279.1">
    <property type="nucleotide sequence ID" value="NZ_FRDI01000007.1"/>
</dbReference>
<dbReference type="EMBL" id="FRDI01000007">
    <property type="protein sequence ID" value="SHN66167.1"/>
    <property type="molecule type" value="Genomic_DNA"/>
</dbReference>
<dbReference type="Pfam" id="PF02954">
    <property type="entry name" value="HTH_8"/>
    <property type="match status" value="1"/>
</dbReference>
<dbReference type="Gene3D" id="3.40.50.2300">
    <property type="match status" value="1"/>
</dbReference>
<evidence type="ECO:0000259" key="9">
    <source>
        <dbReference type="PROSITE" id="PS50110"/>
    </source>
</evidence>
<dbReference type="PROSITE" id="PS50110">
    <property type="entry name" value="RESPONSE_REGULATORY"/>
    <property type="match status" value="1"/>
</dbReference>
<keyword evidence="2" id="KW-0067">ATP-binding</keyword>
<sequence length="483" mass="54353">MQKNTQHILLVDDDAGHRGMLKMMLGSWGYKVTEAENGQKALDFISASTNSTTNAMPNIVLMDIRMAQMDGITALKHIKNSLPELPVIMMTAYSSLSTAVEALRLGAYDYLNKPLNFDELKLSLERASEHTLLKKENKKLKESLQILDDEEDLLFPELIGNSKVMRTLKQFILTVAPTEATILIEGESGTGKELVAKAIHSAGLRSKKELILLNCAALSENLLESELFGHEKGAFTGADKKREGRFIQANESTIFLDEIGEMPLSLQPKLLRVLQQGEIQRVGSDQLLKVDARIIAATNRNLLNEVKEGKFREDLYFRLNVINLKVPALRERKEDIPLLASYFLKKFSEKNNKNVTTINPKALELLSSYHWAGNVRELQNIIERAVILTPPNSNELDIKVLPPQFYNENKETNTLKISETLSNFNSETQGSLTDLSLATIEKQAIRENLKKYDGNRSEVARILGITRSTLLKKIKDYNLTENE</sequence>
<keyword evidence="5" id="KW-0010">Activator</keyword>
<dbReference type="PANTHER" id="PTHR32071:SF117">
    <property type="entry name" value="PTS-DEPENDENT DIHYDROXYACETONE KINASE OPERON REGULATORY PROTEIN-RELATED"/>
    <property type="match status" value="1"/>
</dbReference>
<dbReference type="OrthoDB" id="9763792at2"/>
<dbReference type="STRING" id="1121455.SAMN02745728_01587"/>
<dbReference type="PROSITE" id="PS50045">
    <property type="entry name" value="SIGMA54_INTERACT_4"/>
    <property type="match status" value="1"/>
</dbReference>
<keyword evidence="4" id="KW-0238">DNA-binding</keyword>
<dbReference type="PROSITE" id="PS00675">
    <property type="entry name" value="SIGMA54_INTERACT_1"/>
    <property type="match status" value="1"/>
</dbReference>
<dbReference type="InterPro" id="IPR025662">
    <property type="entry name" value="Sigma_54_int_dom_ATP-bd_1"/>
</dbReference>
<evidence type="ECO:0000256" key="6">
    <source>
        <dbReference type="ARBA" id="ARBA00023163"/>
    </source>
</evidence>
<feature type="domain" description="Response regulatory" evidence="9">
    <location>
        <begin position="7"/>
        <end position="128"/>
    </location>
</feature>
<accession>A0A1M7T644</accession>